<dbReference type="GO" id="GO:1901135">
    <property type="term" value="P:carbohydrate derivative metabolic process"/>
    <property type="evidence" value="ECO:0007669"/>
    <property type="project" value="InterPro"/>
</dbReference>
<dbReference type="InterPro" id="IPR001347">
    <property type="entry name" value="SIS_dom"/>
</dbReference>
<evidence type="ECO:0000259" key="1">
    <source>
        <dbReference type="PROSITE" id="PS51071"/>
    </source>
</evidence>
<dbReference type="Proteomes" id="UP000195305">
    <property type="component" value="Unassembled WGS sequence"/>
</dbReference>
<keyword evidence="3" id="KW-1185">Reference proteome</keyword>
<evidence type="ECO:0000313" key="2">
    <source>
        <dbReference type="EMBL" id="OUQ32666.1"/>
    </source>
</evidence>
<dbReference type="Gene3D" id="3.40.50.10490">
    <property type="entry name" value="Glucose-6-phosphate isomerase like protein, domain 1"/>
    <property type="match status" value="1"/>
</dbReference>
<dbReference type="InterPro" id="IPR047640">
    <property type="entry name" value="RpiR-like"/>
</dbReference>
<dbReference type="AlphaFoldDB" id="A0A1Y4SRY7"/>
<feature type="domain" description="HTH rpiR-type" evidence="1">
    <location>
        <begin position="1"/>
        <end position="77"/>
    </location>
</feature>
<reference evidence="2 3" key="1">
    <citation type="journal article" date="2018" name="BMC Genomics">
        <title>Whole genome sequencing and function prediction of 133 gut anaerobes isolated from chicken caecum in pure cultures.</title>
        <authorList>
            <person name="Medvecky M."/>
            <person name="Cejkova D."/>
            <person name="Polansky O."/>
            <person name="Karasova D."/>
            <person name="Kubasova T."/>
            <person name="Cizek A."/>
            <person name="Rychlik I."/>
        </authorList>
    </citation>
    <scope>NUCLEOTIDE SEQUENCE [LARGE SCALE GENOMIC DNA]</scope>
    <source>
        <strain evidence="2 3">An13</strain>
    </source>
</reference>
<dbReference type="GO" id="GO:0003677">
    <property type="term" value="F:DNA binding"/>
    <property type="evidence" value="ECO:0007669"/>
    <property type="project" value="InterPro"/>
</dbReference>
<dbReference type="InterPro" id="IPR000281">
    <property type="entry name" value="HTH_RpiR"/>
</dbReference>
<dbReference type="InterPro" id="IPR036388">
    <property type="entry name" value="WH-like_DNA-bd_sf"/>
</dbReference>
<comment type="caution">
    <text evidence="2">The sequence shown here is derived from an EMBL/GenBank/DDBJ whole genome shotgun (WGS) entry which is preliminary data.</text>
</comment>
<dbReference type="OrthoDB" id="9762536at2"/>
<organism evidence="2 3">
    <name type="scientific">Massilimicrobiota timonensis</name>
    <dbReference type="NCBI Taxonomy" id="1776392"/>
    <lineage>
        <taxon>Bacteria</taxon>
        <taxon>Bacillati</taxon>
        <taxon>Bacillota</taxon>
        <taxon>Erysipelotrichia</taxon>
        <taxon>Erysipelotrichales</taxon>
        <taxon>Erysipelotrichaceae</taxon>
        <taxon>Massilimicrobiota</taxon>
    </lineage>
</organism>
<dbReference type="Pfam" id="PF01418">
    <property type="entry name" value="HTH_6"/>
    <property type="match status" value="1"/>
</dbReference>
<dbReference type="InterPro" id="IPR009057">
    <property type="entry name" value="Homeodomain-like_sf"/>
</dbReference>
<dbReference type="Pfam" id="PF01380">
    <property type="entry name" value="SIS"/>
    <property type="match status" value="1"/>
</dbReference>
<evidence type="ECO:0000313" key="3">
    <source>
        <dbReference type="Proteomes" id="UP000195305"/>
    </source>
</evidence>
<dbReference type="SUPFAM" id="SSF46689">
    <property type="entry name" value="Homeodomain-like"/>
    <property type="match status" value="1"/>
</dbReference>
<dbReference type="GO" id="GO:0003700">
    <property type="term" value="F:DNA-binding transcription factor activity"/>
    <property type="evidence" value="ECO:0007669"/>
    <property type="project" value="InterPro"/>
</dbReference>
<name>A0A1Y4SRY7_9FIRM</name>
<accession>A0A1Y4SRY7</accession>
<dbReference type="EMBL" id="NFLJ01000041">
    <property type="protein sequence ID" value="OUQ32666.1"/>
    <property type="molecule type" value="Genomic_DNA"/>
</dbReference>
<proteinExistence type="predicted"/>
<dbReference type="PROSITE" id="PS51071">
    <property type="entry name" value="HTH_RPIR"/>
    <property type="match status" value="1"/>
</dbReference>
<protein>
    <recommendedName>
        <fullName evidence="1">HTH rpiR-type domain-containing protein</fullName>
    </recommendedName>
</protein>
<gene>
    <name evidence="2" type="ORF">B5E75_12050</name>
</gene>
<dbReference type="PANTHER" id="PTHR30514">
    <property type="entry name" value="GLUCOKINASE"/>
    <property type="match status" value="1"/>
</dbReference>
<dbReference type="SUPFAM" id="SSF53697">
    <property type="entry name" value="SIS domain"/>
    <property type="match status" value="1"/>
</dbReference>
<dbReference type="Gene3D" id="1.10.10.10">
    <property type="entry name" value="Winged helix-like DNA-binding domain superfamily/Winged helix DNA-binding domain"/>
    <property type="match status" value="1"/>
</dbReference>
<dbReference type="InterPro" id="IPR046348">
    <property type="entry name" value="SIS_dom_sf"/>
</dbReference>
<dbReference type="GO" id="GO:0097367">
    <property type="term" value="F:carbohydrate derivative binding"/>
    <property type="evidence" value="ECO:0007669"/>
    <property type="project" value="InterPro"/>
</dbReference>
<sequence length="275" mass="32000">MITMKWNSETTEKLTKNEKKLIDFIFQNIHQFSSMSIQELSQKTHISQATISRLPKHLGYLNFKDMKMSMTQKVSPANKMHSTVTQEHSFPHYLILQNQYIEKTIEHLDIDEIDTIVDHIIEANTIYVFAKGATICLADLLSFRLRRFQKKVVIMPSSGSEIFECLPMIKSDDFVILFGFLKTPVEAQIVLEYCHQIKCQTMLMSSRLIDDAKKMADYNIYVYRGEDHEYHSMAVPMACIDALVIEIAKKGGHLYTQSVEDIYQLKENYKIKIQR</sequence>